<comment type="caution">
    <text evidence="1">The sequence shown here is derived from an EMBL/GenBank/DDBJ whole genome shotgun (WGS) entry which is preliminary data.</text>
</comment>
<organism evidence="1 2">
    <name type="scientific">Streptomyces roseolus</name>
    <dbReference type="NCBI Taxonomy" id="67358"/>
    <lineage>
        <taxon>Bacteria</taxon>
        <taxon>Bacillati</taxon>
        <taxon>Actinomycetota</taxon>
        <taxon>Actinomycetes</taxon>
        <taxon>Kitasatosporales</taxon>
        <taxon>Streptomycetaceae</taxon>
        <taxon>Streptomyces</taxon>
    </lineage>
</organism>
<reference evidence="1 2" key="1">
    <citation type="submission" date="2023-10" db="EMBL/GenBank/DDBJ databases">
        <authorList>
            <person name="Wang X.X."/>
        </authorList>
    </citation>
    <scope>NUCLEOTIDE SEQUENCE [LARGE SCALE GENOMIC DNA]</scope>
    <source>
        <strain evidence="1 2">NBRC 12816</strain>
    </source>
</reference>
<dbReference type="EMBL" id="JAWJZF010000517">
    <property type="protein sequence ID" value="MDX2297523.1"/>
    <property type="molecule type" value="Genomic_DNA"/>
</dbReference>
<evidence type="ECO:0000313" key="2">
    <source>
        <dbReference type="Proteomes" id="UP001278571"/>
    </source>
</evidence>
<dbReference type="Proteomes" id="UP001278571">
    <property type="component" value="Unassembled WGS sequence"/>
</dbReference>
<sequence length="251" mass="26975">MVIDGYEDVPLVAAEGLLALPGFWAAYLLWMCQTEEEDPEPQWFGADAADADAAYEALTDEERWPVLRIPFGDGHSVLVVGRNLADDPGTEYFVAHPEWDRHGHLATIDGHQAGPGLSWRELTHIAGTPDPGAPGVQAPHLRLLLLLPILGDSGLPAGAGAVIADALVQVGVARDRAPEVADTLLHDHPLWEPAEWFLASPSPLSGTAPHVPGILHCDGPQSPRRGMRLAQGITRERSDRLARALGTWPTP</sequence>
<proteinExistence type="predicted"/>
<name>A0ABU4KID2_9ACTN</name>
<gene>
    <name evidence="1" type="ORF">R2363_35765</name>
</gene>
<dbReference type="RefSeq" id="WP_319013639.1">
    <property type="nucleotide sequence ID" value="NZ_JAWJZF010000517.1"/>
</dbReference>
<protein>
    <submittedName>
        <fullName evidence="1">Uncharacterized protein</fullName>
    </submittedName>
</protein>
<keyword evidence="2" id="KW-1185">Reference proteome</keyword>
<evidence type="ECO:0000313" key="1">
    <source>
        <dbReference type="EMBL" id="MDX2297523.1"/>
    </source>
</evidence>
<accession>A0ABU4KID2</accession>